<protein>
    <recommendedName>
        <fullName evidence="2">site-specific DNA-methyltransferase (adenine-specific)</fullName>
        <ecNumber evidence="2">2.1.1.72</ecNumber>
    </recommendedName>
</protein>
<dbReference type="InterPro" id="IPR002052">
    <property type="entry name" value="DNA_methylase_N6_adenine_CS"/>
</dbReference>
<accession>A0A6C0DWT6</accession>
<dbReference type="GO" id="GO:0009307">
    <property type="term" value="P:DNA restriction-modification system"/>
    <property type="evidence" value="ECO:0007669"/>
    <property type="project" value="InterPro"/>
</dbReference>
<keyword evidence="3" id="KW-0489">Methyltransferase</keyword>
<name>A0A6C0DWT6_9ZZZZ</name>
<comment type="catalytic activity">
    <reaction evidence="6">
        <text>a 2'-deoxyadenosine in DNA + S-adenosyl-L-methionine = an N(6)-methyl-2'-deoxyadenosine in DNA + S-adenosyl-L-homocysteine + H(+)</text>
        <dbReference type="Rhea" id="RHEA:15197"/>
        <dbReference type="Rhea" id="RHEA-COMP:12418"/>
        <dbReference type="Rhea" id="RHEA-COMP:12419"/>
        <dbReference type="ChEBI" id="CHEBI:15378"/>
        <dbReference type="ChEBI" id="CHEBI:57856"/>
        <dbReference type="ChEBI" id="CHEBI:59789"/>
        <dbReference type="ChEBI" id="CHEBI:90615"/>
        <dbReference type="ChEBI" id="CHEBI:90616"/>
        <dbReference type="EC" id="2.1.1.72"/>
    </reaction>
</comment>
<dbReference type="PANTHER" id="PTHR30481:SF3">
    <property type="entry name" value="DNA ADENINE METHYLASE"/>
    <property type="match status" value="1"/>
</dbReference>
<dbReference type="Gene3D" id="1.10.1020.10">
    <property type="entry name" value="Adenine-specific Methyltransferase, Domain 2"/>
    <property type="match status" value="1"/>
</dbReference>
<dbReference type="GO" id="GO:0043565">
    <property type="term" value="F:sequence-specific DNA binding"/>
    <property type="evidence" value="ECO:0007669"/>
    <property type="project" value="TreeGrafter"/>
</dbReference>
<dbReference type="PRINTS" id="PR00505">
    <property type="entry name" value="D12N6MTFRASE"/>
</dbReference>
<organism evidence="7">
    <name type="scientific">viral metagenome</name>
    <dbReference type="NCBI Taxonomy" id="1070528"/>
    <lineage>
        <taxon>unclassified sequences</taxon>
        <taxon>metagenomes</taxon>
        <taxon>organismal metagenomes</taxon>
    </lineage>
</organism>
<dbReference type="Gene3D" id="3.40.50.150">
    <property type="entry name" value="Vaccinia Virus protein VP39"/>
    <property type="match status" value="1"/>
</dbReference>
<dbReference type="PROSITE" id="PS00092">
    <property type="entry name" value="N6_MTASE"/>
    <property type="match status" value="1"/>
</dbReference>
<dbReference type="EMBL" id="MN739678">
    <property type="protein sequence ID" value="QHT20509.1"/>
    <property type="molecule type" value="Genomic_DNA"/>
</dbReference>
<comment type="similarity">
    <text evidence="1">Belongs to the N(4)/N(6)-methyltransferase family.</text>
</comment>
<evidence type="ECO:0000313" key="7">
    <source>
        <dbReference type="EMBL" id="QHT20509.1"/>
    </source>
</evidence>
<keyword evidence="5" id="KW-0949">S-adenosyl-L-methionine</keyword>
<dbReference type="SUPFAM" id="SSF53335">
    <property type="entry name" value="S-adenosyl-L-methionine-dependent methyltransferases"/>
    <property type="match status" value="1"/>
</dbReference>
<dbReference type="GO" id="GO:1904047">
    <property type="term" value="F:S-adenosyl-L-methionine binding"/>
    <property type="evidence" value="ECO:0007669"/>
    <property type="project" value="TreeGrafter"/>
</dbReference>
<evidence type="ECO:0000256" key="2">
    <source>
        <dbReference type="ARBA" id="ARBA00011900"/>
    </source>
</evidence>
<dbReference type="Pfam" id="PF02086">
    <property type="entry name" value="MethyltransfD12"/>
    <property type="match status" value="1"/>
</dbReference>
<proteinExistence type="inferred from homology"/>
<dbReference type="GO" id="GO:0006298">
    <property type="term" value="P:mismatch repair"/>
    <property type="evidence" value="ECO:0007669"/>
    <property type="project" value="TreeGrafter"/>
</dbReference>
<keyword evidence="4" id="KW-0808">Transferase</keyword>
<evidence type="ECO:0000256" key="1">
    <source>
        <dbReference type="ARBA" id="ARBA00006594"/>
    </source>
</evidence>
<dbReference type="InterPro" id="IPR029063">
    <property type="entry name" value="SAM-dependent_MTases_sf"/>
</dbReference>
<dbReference type="AlphaFoldDB" id="A0A6C0DWT6"/>
<dbReference type="InterPro" id="IPR023095">
    <property type="entry name" value="Ade_MeTrfase_dom_2"/>
</dbReference>
<reference evidence="7" key="1">
    <citation type="journal article" date="2020" name="Nature">
        <title>Giant virus diversity and host interactions through global metagenomics.</title>
        <authorList>
            <person name="Schulz F."/>
            <person name="Roux S."/>
            <person name="Paez-Espino D."/>
            <person name="Jungbluth S."/>
            <person name="Walsh D.A."/>
            <person name="Denef V.J."/>
            <person name="McMahon K.D."/>
            <person name="Konstantinidis K.T."/>
            <person name="Eloe-Fadrosh E.A."/>
            <person name="Kyrpides N.C."/>
            <person name="Woyke T."/>
        </authorList>
    </citation>
    <scope>NUCLEOTIDE SEQUENCE</scope>
    <source>
        <strain evidence="7">GVMAG-M-3300023174-60</strain>
    </source>
</reference>
<evidence type="ECO:0000256" key="6">
    <source>
        <dbReference type="ARBA" id="ARBA00047942"/>
    </source>
</evidence>
<dbReference type="PANTHER" id="PTHR30481">
    <property type="entry name" value="DNA ADENINE METHYLASE"/>
    <property type="match status" value="1"/>
</dbReference>
<evidence type="ECO:0000256" key="4">
    <source>
        <dbReference type="ARBA" id="ARBA00022679"/>
    </source>
</evidence>
<dbReference type="NCBIfam" id="TIGR00571">
    <property type="entry name" value="dam"/>
    <property type="match status" value="1"/>
</dbReference>
<dbReference type="InterPro" id="IPR012327">
    <property type="entry name" value="MeTrfase_D12"/>
</dbReference>
<evidence type="ECO:0000256" key="5">
    <source>
        <dbReference type="ARBA" id="ARBA00022691"/>
    </source>
</evidence>
<evidence type="ECO:0000256" key="3">
    <source>
        <dbReference type="ARBA" id="ARBA00022603"/>
    </source>
</evidence>
<dbReference type="GO" id="GO:0009007">
    <property type="term" value="F:site-specific DNA-methyltransferase (adenine-specific) activity"/>
    <property type="evidence" value="ECO:0007669"/>
    <property type="project" value="UniProtKB-EC"/>
</dbReference>
<dbReference type="GO" id="GO:0032259">
    <property type="term" value="P:methylation"/>
    <property type="evidence" value="ECO:0007669"/>
    <property type="project" value="UniProtKB-KW"/>
</dbReference>
<sequence length="345" mass="38691">MSDYSKKTRGELMALCKANGIKGYSTKKKAELIDLLTTNSINSIIVEKTKPFIKWVGGKTQILGEVLSHFPVRISNYHELFLGGGSVLLGLLSYIKEGKITVSGKIYASDLNSNIISLYKNIQSNPNELIREVMLLIDDFSKCGNSGVNRAPKSKEEAQTSEESYYYWIRSKFNALVDKSTMNASAMLLFMNKTCFRGLYREGPNGFNVPFGNYKNPGIIDEEHIRAISELIKSVEFIAQPFQDSIKKVVKGDFVYLDPPYAPETEKSFVGYTADGFDLDAHNTLFKMCEEMTENNVKWVMSNANVSLVKDAFVAPKYETKIISVRRAINSTNPEATTNEVLIKN</sequence>
<dbReference type="EC" id="2.1.1.72" evidence="2"/>